<dbReference type="EMBL" id="JAAIUW010000009">
    <property type="protein sequence ID" value="KAF7816556.1"/>
    <property type="molecule type" value="Genomic_DNA"/>
</dbReference>
<evidence type="ECO:0000313" key="1">
    <source>
        <dbReference type="EMBL" id="KAF7816556.1"/>
    </source>
</evidence>
<reference evidence="1" key="1">
    <citation type="submission" date="2020-09" db="EMBL/GenBank/DDBJ databases">
        <title>Genome-Enabled Discovery of Anthraquinone Biosynthesis in Senna tora.</title>
        <authorList>
            <person name="Kang S.-H."/>
            <person name="Pandey R.P."/>
            <person name="Lee C.-M."/>
            <person name="Sim J.-S."/>
            <person name="Jeong J.-T."/>
            <person name="Choi B.-S."/>
            <person name="Jung M."/>
            <person name="Ginzburg D."/>
            <person name="Zhao K."/>
            <person name="Won S.Y."/>
            <person name="Oh T.-J."/>
            <person name="Yu Y."/>
            <person name="Kim N.-H."/>
            <person name="Lee O.R."/>
            <person name="Lee T.-H."/>
            <person name="Bashyal P."/>
            <person name="Kim T.-S."/>
            <person name="Lee W.-H."/>
            <person name="Kawkins C."/>
            <person name="Kim C.-K."/>
            <person name="Kim J.S."/>
            <person name="Ahn B.O."/>
            <person name="Rhee S.Y."/>
            <person name="Sohng J.K."/>
        </authorList>
    </citation>
    <scope>NUCLEOTIDE SEQUENCE</scope>
    <source>
        <tissue evidence="1">Leaf</tissue>
    </source>
</reference>
<comment type="caution">
    <text evidence="1">The sequence shown here is derived from an EMBL/GenBank/DDBJ whole genome shotgun (WGS) entry which is preliminary data.</text>
</comment>
<dbReference type="AlphaFoldDB" id="A0A834T9A3"/>
<evidence type="ECO:0000313" key="2">
    <source>
        <dbReference type="Proteomes" id="UP000634136"/>
    </source>
</evidence>
<proteinExistence type="predicted"/>
<name>A0A834T9A3_9FABA</name>
<dbReference type="Proteomes" id="UP000634136">
    <property type="component" value="Unassembled WGS sequence"/>
</dbReference>
<gene>
    <name evidence="1" type="ORF">G2W53_030525</name>
</gene>
<organism evidence="1 2">
    <name type="scientific">Senna tora</name>
    <dbReference type="NCBI Taxonomy" id="362788"/>
    <lineage>
        <taxon>Eukaryota</taxon>
        <taxon>Viridiplantae</taxon>
        <taxon>Streptophyta</taxon>
        <taxon>Embryophyta</taxon>
        <taxon>Tracheophyta</taxon>
        <taxon>Spermatophyta</taxon>
        <taxon>Magnoliopsida</taxon>
        <taxon>eudicotyledons</taxon>
        <taxon>Gunneridae</taxon>
        <taxon>Pentapetalae</taxon>
        <taxon>rosids</taxon>
        <taxon>fabids</taxon>
        <taxon>Fabales</taxon>
        <taxon>Fabaceae</taxon>
        <taxon>Caesalpinioideae</taxon>
        <taxon>Cassia clade</taxon>
        <taxon>Senna</taxon>
    </lineage>
</organism>
<keyword evidence="2" id="KW-1185">Reference proteome</keyword>
<protein>
    <submittedName>
        <fullName evidence="1">Uncharacterized protein</fullName>
    </submittedName>
</protein>
<accession>A0A834T9A3</accession>
<sequence>MEMGCMIDLLGRNGLLEEAY</sequence>